<keyword evidence="2" id="KW-0812">Transmembrane</keyword>
<evidence type="ECO:0000313" key="4">
    <source>
        <dbReference type="Proteomes" id="UP000002316"/>
    </source>
</evidence>
<accession>C9ZL37</accession>
<dbReference type="GeneID" id="23859179"/>
<gene>
    <name evidence="3" type="ORF">TbgDal_III3870</name>
</gene>
<dbReference type="EMBL" id="FN554966">
    <property type="protein sequence ID" value="CBH10046.1"/>
    <property type="molecule type" value="Genomic_DNA"/>
</dbReference>
<evidence type="ECO:0000256" key="2">
    <source>
        <dbReference type="SAM" id="Phobius"/>
    </source>
</evidence>
<proteinExistence type="predicted"/>
<dbReference type="KEGG" id="tbg:TbgDal_III3870"/>
<dbReference type="Proteomes" id="UP000002316">
    <property type="component" value="Chromosome 3"/>
</dbReference>
<evidence type="ECO:0000256" key="1">
    <source>
        <dbReference type="SAM" id="MobiDB-lite"/>
    </source>
</evidence>
<keyword evidence="2" id="KW-1133">Transmembrane helix</keyword>
<feature type="transmembrane region" description="Helical" evidence="2">
    <location>
        <begin position="50"/>
        <end position="71"/>
    </location>
</feature>
<sequence length="179" mass="19076">MGVYVCVCVRNEGKSTIKQKERFSNSSGTQIDIDLYYFRMRKLSIPRCRFVPAAMSTLFTVLLPGFLPLLAPFVMGCAKGFHAGGIRFPTIPKLSAVFTIGKGPFVPVKALAEGKRRTGNMLDEAEAEGEEETVEGSVNPAPPHIGTDAGAETTQGLIFTSAGSGHSALGAEKLPRSAI</sequence>
<dbReference type="RefSeq" id="XP_011772336.1">
    <property type="nucleotide sequence ID" value="XM_011774034.1"/>
</dbReference>
<protein>
    <submittedName>
        <fullName evidence="3">Uncharacterized protein</fullName>
    </submittedName>
</protein>
<dbReference type="AlphaFoldDB" id="C9ZL37"/>
<dbReference type="VEuPathDB" id="TriTrypDB:Tbg972.3.3870"/>
<name>C9ZL37_TRYB9</name>
<keyword evidence="2" id="KW-0472">Membrane</keyword>
<feature type="region of interest" description="Disordered" evidence="1">
    <location>
        <begin position="125"/>
        <end position="150"/>
    </location>
</feature>
<feature type="compositionally biased region" description="Acidic residues" evidence="1">
    <location>
        <begin position="125"/>
        <end position="134"/>
    </location>
</feature>
<reference evidence="4" key="1">
    <citation type="journal article" date="2010" name="PLoS Negl. Trop. Dis.">
        <title>The genome sequence of Trypanosoma brucei gambiense, causative agent of chronic human african trypanosomiasis.</title>
        <authorList>
            <person name="Jackson A.P."/>
            <person name="Sanders M."/>
            <person name="Berry A."/>
            <person name="McQuillan J."/>
            <person name="Aslett M.A."/>
            <person name="Quail M.A."/>
            <person name="Chukualim B."/>
            <person name="Capewell P."/>
            <person name="MacLeod A."/>
            <person name="Melville S.E."/>
            <person name="Gibson W."/>
            <person name="Barry J.D."/>
            <person name="Berriman M."/>
            <person name="Hertz-Fowler C."/>
        </authorList>
    </citation>
    <scope>NUCLEOTIDE SEQUENCE [LARGE SCALE GENOMIC DNA]</scope>
    <source>
        <strain evidence="4">MHOM/CI/86/DAL972</strain>
    </source>
</reference>
<evidence type="ECO:0000313" key="3">
    <source>
        <dbReference type="EMBL" id="CBH10046.1"/>
    </source>
</evidence>
<organism evidence="3 4">
    <name type="scientific">Trypanosoma brucei gambiense (strain MHOM/CI/86/DAL972)</name>
    <dbReference type="NCBI Taxonomy" id="679716"/>
    <lineage>
        <taxon>Eukaryota</taxon>
        <taxon>Discoba</taxon>
        <taxon>Euglenozoa</taxon>
        <taxon>Kinetoplastea</taxon>
        <taxon>Metakinetoplastina</taxon>
        <taxon>Trypanosomatida</taxon>
        <taxon>Trypanosomatidae</taxon>
        <taxon>Trypanosoma</taxon>
    </lineage>
</organism>